<proteinExistence type="predicted"/>
<feature type="region of interest" description="Disordered" evidence="1">
    <location>
        <begin position="260"/>
        <end position="284"/>
    </location>
</feature>
<feature type="compositionally biased region" description="Low complexity" evidence="1">
    <location>
        <begin position="43"/>
        <end position="70"/>
    </location>
</feature>
<gene>
    <name evidence="2" type="ORF">SLS62_000264</name>
</gene>
<protein>
    <recommendedName>
        <fullName evidence="4">PBSP domain-containing protein</fullName>
    </recommendedName>
</protein>
<evidence type="ECO:0000313" key="2">
    <source>
        <dbReference type="EMBL" id="KAK7757886.1"/>
    </source>
</evidence>
<evidence type="ECO:0008006" key="4">
    <source>
        <dbReference type="Google" id="ProtNLM"/>
    </source>
</evidence>
<keyword evidence="3" id="KW-1185">Reference proteome</keyword>
<feature type="region of interest" description="Disordered" evidence="1">
    <location>
        <begin position="1"/>
        <end position="76"/>
    </location>
</feature>
<feature type="compositionally biased region" description="Pro residues" evidence="1">
    <location>
        <begin position="25"/>
        <end position="36"/>
    </location>
</feature>
<organism evidence="2 3">
    <name type="scientific">Diatrype stigma</name>
    <dbReference type="NCBI Taxonomy" id="117547"/>
    <lineage>
        <taxon>Eukaryota</taxon>
        <taxon>Fungi</taxon>
        <taxon>Dikarya</taxon>
        <taxon>Ascomycota</taxon>
        <taxon>Pezizomycotina</taxon>
        <taxon>Sordariomycetes</taxon>
        <taxon>Xylariomycetidae</taxon>
        <taxon>Xylariales</taxon>
        <taxon>Diatrypaceae</taxon>
        <taxon>Diatrype</taxon>
    </lineage>
</organism>
<comment type="caution">
    <text evidence="2">The sequence shown here is derived from an EMBL/GenBank/DDBJ whole genome shotgun (WGS) entry which is preliminary data.</text>
</comment>
<dbReference type="InterPro" id="IPR007541">
    <property type="entry name" value="Uncharacterised_BSP"/>
</dbReference>
<sequence>MPLPPLTTPVPLPVFMPGMSHRAEGPPPPGAEPSPLPIRTKANTNTTSDSSSDNSTSISGTPNSGSSSSSAPVDKPFPLPKLRLQINDLSHAGSTIFLSAVDASSVLASGVQTVLRALYGSPDSKKDCSNPPPTRSVTLILRDMDGVAYTTGSDLDSDHKEIHFSLRYIAGINPASRQTHEITGVLVHELVHCSNPQTQVQHNGHNTSPGGLVEGVADFVRLRAGLAPPHWRRGDPSATRWDAGYQHTAFFLDWLDERQPEQKQEPEQGQEAGENGGKRSGGLVRRLNEKLRAGRYVESAFWPELTGRPVADLWREYREEVLRG</sequence>
<dbReference type="Proteomes" id="UP001320420">
    <property type="component" value="Unassembled WGS sequence"/>
</dbReference>
<evidence type="ECO:0000256" key="1">
    <source>
        <dbReference type="SAM" id="MobiDB-lite"/>
    </source>
</evidence>
<feature type="compositionally biased region" description="Pro residues" evidence="1">
    <location>
        <begin position="1"/>
        <end position="14"/>
    </location>
</feature>
<evidence type="ECO:0000313" key="3">
    <source>
        <dbReference type="Proteomes" id="UP001320420"/>
    </source>
</evidence>
<name>A0AAN9V1K8_9PEZI</name>
<accession>A0AAN9V1K8</accession>
<reference evidence="2 3" key="1">
    <citation type="submission" date="2024-02" db="EMBL/GenBank/DDBJ databases">
        <title>De novo assembly and annotation of 12 fungi associated with fruit tree decline syndrome in Ontario, Canada.</title>
        <authorList>
            <person name="Sulman M."/>
            <person name="Ellouze W."/>
            <person name="Ilyukhin E."/>
        </authorList>
    </citation>
    <scope>NUCLEOTIDE SEQUENCE [LARGE SCALE GENOMIC DNA]</scope>
    <source>
        <strain evidence="2 3">M11/M66-122</strain>
    </source>
</reference>
<dbReference type="Pfam" id="PF04450">
    <property type="entry name" value="BSP"/>
    <property type="match status" value="2"/>
</dbReference>
<dbReference type="PANTHER" id="PTHR33321:SF12">
    <property type="entry name" value="PLANT BASIC SECRETORY PROTEIN (BSP) FAMILY PROTEIN"/>
    <property type="match status" value="1"/>
</dbReference>
<dbReference type="PANTHER" id="PTHR33321">
    <property type="match status" value="1"/>
</dbReference>
<dbReference type="EMBL" id="JAKJXP020000001">
    <property type="protein sequence ID" value="KAK7757886.1"/>
    <property type="molecule type" value="Genomic_DNA"/>
</dbReference>
<dbReference type="AlphaFoldDB" id="A0AAN9V1K8"/>